<comment type="function">
    <text evidence="5">Responsible for synthesis of pseudouridine from uracil.</text>
</comment>
<dbReference type="SMART" id="SM00363">
    <property type="entry name" value="S4"/>
    <property type="match status" value="1"/>
</dbReference>
<organism evidence="7 8">
    <name type="scientific">Tautonia sociabilis</name>
    <dbReference type="NCBI Taxonomy" id="2080755"/>
    <lineage>
        <taxon>Bacteria</taxon>
        <taxon>Pseudomonadati</taxon>
        <taxon>Planctomycetota</taxon>
        <taxon>Planctomycetia</taxon>
        <taxon>Isosphaerales</taxon>
        <taxon>Isosphaeraceae</taxon>
        <taxon>Tautonia</taxon>
    </lineage>
</organism>
<feature type="active site" evidence="3">
    <location>
        <position position="146"/>
    </location>
</feature>
<evidence type="ECO:0000256" key="3">
    <source>
        <dbReference type="PIRSR" id="PIRSR606225-1"/>
    </source>
</evidence>
<dbReference type="CDD" id="cd02869">
    <property type="entry name" value="PseudoU_synth_RluA_like"/>
    <property type="match status" value="1"/>
</dbReference>
<dbReference type="CDD" id="cd00165">
    <property type="entry name" value="S4"/>
    <property type="match status" value="1"/>
</dbReference>
<dbReference type="PANTHER" id="PTHR21600">
    <property type="entry name" value="MITOCHONDRIAL RNA PSEUDOURIDINE SYNTHASE"/>
    <property type="match status" value="1"/>
</dbReference>
<reference evidence="7 8" key="1">
    <citation type="submission" date="2018-12" db="EMBL/GenBank/DDBJ databases">
        <authorList>
            <person name="Toschakov S.V."/>
        </authorList>
    </citation>
    <scope>NUCLEOTIDE SEQUENCE [LARGE SCALE GENOMIC DNA]</scope>
    <source>
        <strain evidence="7 8">GM2012</strain>
    </source>
</reference>
<evidence type="ECO:0000259" key="6">
    <source>
        <dbReference type="SMART" id="SM00363"/>
    </source>
</evidence>
<evidence type="ECO:0000256" key="1">
    <source>
        <dbReference type="ARBA" id="ARBA00010876"/>
    </source>
</evidence>
<dbReference type="Gene3D" id="3.10.290.10">
    <property type="entry name" value="RNA-binding S4 domain"/>
    <property type="match status" value="1"/>
</dbReference>
<dbReference type="RefSeq" id="WP_126725680.1">
    <property type="nucleotide sequence ID" value="NZ_RYZH01000021.1"/>
</dbReference>
<comment type="similarity">
    <text evidence="1 5">Belongs to the pseudouridine synthase RluA family.</text>
</comment>
<evidence type="ECO:0000256" key="2">
    <source>
        <dbReference type="ARBA" id="ARBA00023235"/>
    </source>
</evidence>
<dbReference type="InterPro" id="IPR020103">
    <property type="entry name" value="PsdUridine_synth_cat_dom_sf"/>
</dbReference>
<dbReference type="EMBL" id="RYZH01000021">
    <property type="protein sequence ID" value="RUL87464.1"/>
    <property type="molecule type" value="Genomic_DNA"/>
</dbReference>
<dbReference type="Proteomes" id="UP000280296">
    <property type="component" value="Unassembled WGS sequence"/>
</dbReference>
<dbReference type="PANTHER" id="PTHR21600:SF44">
    <property type="entry name" value="RIBOSOMAL LARGE SUBUNIT PSEUDOURIDINE SYNTHASE D"/>
    <property type="match status" value="1"/>
</dbReference>
<keyword evidence="8" id="KW-1185">Reference proteome</keyword>
<dbReference type="PROSITE" id="PS01129">
    <property type="entry name" value="PSI_RLU"/>
    <property type="match status" value="1"/>
</dbReference>
<dbReference type="InterPro" id="IPR002942">
    <property type="entry name" value="S4_RNA-bd"/>
</dbReference>
<dbReference type="InterPro" id="IPR006145">
    <property type="entry name" value="PsdUridine_synth_RsuA/RluA"/>
</dbReference>
<dbReference type="NCBIfam" id="TIGR00005">
    <property type="entry name" value="rluA_subfam"/>
    <property type="match status" value="1"/>
</dbReference>
<dbReference type="PROSITE" id="PS50889">
    <property type="entry name" value="S4"/>
    <property type="match status" value="1"/>
</dbReference>
<dbReference type="InterPro" id="IPR050188">
    <property type="entry name" value="RluA_PseudoU_synthase"/>
</dbReference>
<evidence type="ECO:0000313" key="8">
    <source>
        <dbReference type="Proteomes" id="UP000280296"/>
    </source>
</evidence>
<dbReference type="Pfam" id="PF00849">
    <property type="entry name" value="PseudoU_synth_2"/>
    <property type="match status" value="1"/>
</dbReference>
<dbReference type="Pfam" id="PF01479">
    <property type="entry name" value="S4"/>
    <property type="match status" value="1"/>
</dbReference>
<evidence type="ECO:0000256" key="5">
    <source>
        <dbReference type="RuleBase" id="RU362028"/>
    </source>
</evidence>
<accession>A0A432MJA7</accession>
<comment type="catalytic activity">
    <reaction evidence="5">
        <text>a uridine in RNA = a pseudouridine in RNA</text>
        <dbReference type="Rhea" id="RHEA:48348"/>
        <dbReference type="Rhea" id="RHEA-COMP:12068"/>
        <dbReference type="Rhea" id="RHEA-COMP:12069"/>
        <dbReference type="ChEBI" id="CHEBI:65314"/>
        <dbReference type="ChEBI" id="CHEBI:65315"/>
    </reaction>
</comment>
<dbReference type="InterPro" id="IPR006225">
    <property type="entry name" value="PsdUridine_synth_RluC/D"/>
</dbReference>
<name>A0A432MJA7_9BACT</name>
<dbReference type="GO" id="GO:0003723">
    <property type="term" value="F:RNA binding"/>
    <property type="evidence" value="ECO:0007669"/>
    <property type="project" value="UniProtKB-KW"/>
</dbReference>
<comment type="caution">
    <text evidence="7">The sequence shown here is derived from an EMBL/GenBank/DDBJ whole genome shotgun (WGS) entry which is preliminary data.</text>
</comment>
<dbReference type="InterPro" id="IPR006224">
    <property type="entry name" value="PsdUridine_synth_RluA-like_CS"/>
</dbReference>
<dbReference type="InterPro" id="IPR036986">
    <property type="entry name" value="S4_RNA-bd_sf"/>
</dbReference>
<keyword evidence="4" id="KW-0694">RNA-binding</keyword>
<dbReference type="SUPFAM" id="SSF55174">
    <property type="entry name" value="Alpha-L RNA-binding motif"/>
    <property type="match status" value="1"/>
</dbReference>
<dbReference type="Gene3D" id="3.30.2350.10">
    <property type="entry name" value="Pseudouridine synthase"/>
    <property type="match status" value="1"/>
</dbReference>
<dbReference type="SUPFAM" id="SSF55120">
    <property type="entry name" value="Pseudouridine synthase"/>
    <property type="match status" value="1"/>
</dbReference>
<evidence type="ECO:0000313" key="7">
    <source>
        <dbReference type="EMBL" id="RUL87464.1"/>
    </source>
</evidence>
<dbReference type="EC" id="5.4.99.-" evidence="5"/>
<dbReference type="GO" id="GO:0120159">
    <property type="term" value="F:rRNA pseudouridine synthase activity"/>
    <property type="evidence" value="ECO:0007669"/>
    <property type="project" value="UniProtKB-ARBA"/>
</dbReference>
<feature type="domain" description="RNA-binding S4" evidence="6">
    <location>
        <begin position="23"/>
        <end position="80"/>
    </location>
</feature>
<proteinExistence type="inferred from homology"/>
<reference evidence="7 8" key="2">
    <citation type="submission" date="2019-01" db="EMBL/GenBank/DDBJ databases">
        <title>Tautonia sociabilis, a novel thermotolerant planctomycete of Isosphaeraceae family, isolated from a 4000 m deep subterranean habitat.</title>
        <authorList>
            <person name="Kovaleva O.L."/>
            <person name="Elcheninov A.G."/>
            <person name="Van Heerden E."/>
            <person name="Toshchakov S.V."/>
            <person name="Novikov A."/>
            <person name="Bonch-Osmolovskaya E.A."/>
            <person name="Kublanov I.V."/>
        </authorList>
    </citation>
    <scope>NUCLEOTIDE SEQUENCE [LARGE SCALE GENOMIC DNA]</scope>
    <source>
        <strain evidence="7 8">GM2012</strain>
    </source>
</reference>
<dbReference type="AlphaFoldDB" id="A0A432MJA7"/>
<keyword evidence="2 5" id="KW-0413">Isomerase</keyword>
<evidence type="ECO:0000256" key="4">
    <source>
        <dbReference type="PROSITE-ProRule" id="PRU00182"/>
    </source>
</evidence>
<dbReference type="GO" id="GO:0000455">
    <property type="term" value="P:enzyme-directed rRNA pseudouridine synthesis"/>
    <property type="evidence" value="ECO:0007669"/>
    <property type="project" value="TreeGrafter"/>
</dbReference>
<sequence>MPRERSLSEEPTEFVVKARVEARRIDHYLHSRFPDYSRSVFQKVIDAGAVLVNGQPVKASYKVQQDDVIRVWLPTLDHGPPKAEEIPLSFVYEDEALAVVDKPPGMVVHPAKGNWSGTLVNALQFHLDELSSASGEHRPGIVHRLDRDTSGLILVAKADGAHFALARQFEERTIHKQYLAIVSGAPGRDSDYIEKLIGPHPTHREKMAIRRPEDGGKEAVTFYRVVERFRGYALLLCEPKTGRTHQIRVHLAHIGCPIVADKLYAGRDRLTLGDLIGPDSPDADRVLIDRQALHAHRLWLSHPKTGAPMELTSPLPADMAGVLDALRAHRPLDEPGRR</sequence>
<protein>
    <recommendedName>
        <fullName evidence="5">Pseudouridine synthase</fullName>
        <ecNumber evidence="5">5.4.99.-</ecNumber>
    </recommendedName>
</protein>
<dbReference type="OrthoDB" id="9784108at2"/>
<gene>
    <name evidence="7" type="ORF">TsocGM_12350</name>
</gene>